<dbReference type="AlphaFoldDB" id="A0A1C3MWC9"/>
<dbReference type="STRING" id="307121.GA0070620_0027"/>
<name>A0A1C3MWC9_9ACTN</name>
<evidence type="ECO:0000256" key="1">
    <source>
        <dbReference type="SAM" id="MobiDB-lite"/>
    </source>
</evidence>
<feature type="region of interest" description="Disordered" evidence="1">
    <location>
        <begin position="13"/>
        <end position="54"/>
    </location>
</feature>
<accession>A0A1C3MWC9</accession>
<keyword evidence="3" id="KW-1185">Reference proteome</keyword>
<evidence type="ECO:0000313" key="3">
    <source>
        <dbReference type="Proteomes" id="UP000199393"/>
    </source>
</evidence>
<dbReference type="Proteomes" id="UP000199393">
    <property type="component" value="Chromosome I"/>
</dbReference>
<reference evidence="3" key="1">
    <citation type="submission" date="2016-06" db="EMBL/GenBank/DDBJ databases">
        <authorList>
            <person name="Varghese N."/>
        </authorList>
    </citation>
    <scope>NUCLEOTIDE SEQUENCE [LARGE SCALE GENOMIC DNA]</scope>
    <source>
        <strain evidence="3">DSM 45344</strain>
    </source>
</reference>
<sequence>MSHCDPERREIEVRYRHLPNPPRPAGRYRLLNRNSDPDRSLPAPRNEAPMNRPYDLYCKEGI</sequence>
<proteinExistence type="predicted"/>
<organism evidence="2 3">
    <name type="scientific">Micromonospora krabiensis</name>
    <dbReference type="NCBI Taxonomy" id="307121"/>
    <lineage>
        <taxon>Bacteria</taxon>
        <taxon>Bacillati</taxon>
        <taxon>Actinomycetota</taxon>
        <taxon>Actinomycetes</taxon>
        <taxon>Micromonosporales</taxon>
        <taxon>Micromonosporaceae</taxon>
        <taxon>Micromonospora</taxon>
    </lineage>
</organism>
<evidence type="ECO:0000313" key="2">
    <source>
        <dbReference type="EMBL" id="SBV24604.1"/>
    </source>
</evidence>
<protein>
    <submittedName>
        <fullName evidence="2">Uncharacterized protein</fullName>
    </submittedName>
</protein>
<gene>
    <name evidence="2" type="ORF">GA0070620_0027</name>
</gene>
<dbReference type="EMBL" id="LT598496">
    <property type="protein sequence ID" value="SBV24604.1"/>
    <property type="molecule type" value="Genomic_DNA"/>
</dbReference>